<comment type="caution">
    <text evidence="2">The sequence shown here is derived from an EMBL/GenBank/DDBJ whole genome shotgun (WGS) entry which is preliminary data.</text>
</comment>
<keyword evidence="1" id="KW-0175">Coiled coil</keyword>
<gene>
    <name evidence="2" type="ORF">HMPREF1872_01386</name>
</gene>
<name>A0A133Y6S4_9FIRM</name>
<dbReference type="OrthoDB" id="3252061at2"/>
<evidence type="ECO:0000313" key="2">
    <source>
        <dbReference type="EMBL" id="KXB38899.1"/>
    </source>
</evidence>
<reference evidence="3" key="1">
    <citation type="submission" date="2016-01" db="EMBL/GenBank/DDBJ databases">
        <authorList>
            <person name="Mitreva M."/>
            <person name="Pepin K.H."/>
            <person name="Mihindukulasuriya K.A."/>
            <person name="Fulton R."/>
            <person name="Fronick C."/>
            <person name="O'Laughlin M."/>
            <person name="Miner T."/>
            <person name="Herter B."/>
            <person name="Rosa B.A."/>
            <person name="Cordes M."/>
            <person name="Tomlinson C."/>
            <person name="Wollam A."/>
            <person name="Palsikar V.B."/>
            <person name="Mardis E.R."/>
            <person name="Wilson R.K."/>
        </authorList>
    </citation>
    <scope>NUCLEOTIDE SEQUENCE [LARGE SCALE GENOMIC DNA]</scope>
    <source>
        <strain evidence="3">KA00274</strain>
    </source>
</reference>
<evidence type="ECO:0000256" key="1">
    <source>
        <dbReference type="SAM" id="Coils"/>
    </source>
</evidence>
<dbReference type="AlphaFoldDB" id="A0A133Y6S4"/>
<dbReference type="EMBL" id="LSCV01000045">
    <property type="protein sequence ID" value="KXB38899.1"/>
    <property type="molecule type" value="Genomic_DNA"/>
</dbReference>
<dbReference type="Proteomes" id="UP000070080">
    <property type="component" value="Unassembled WGS sequence"/>
</dbReference>
<dbReference type="STRING" id="1497955.HMPREF1872_01386"/>
<sequence length="173" mass="19759">MTEQYYNNDLAYDDASAQPVRDENSIYNLLSRIELMVQSAKTLPLSTNIVLNRENLLTLIAALQEQLPEAIKQAHYIVQEQDALMKEAKQEAADYMRRAEIKAATMIDENKITQEAELKANEIVTAAQNEANSLHDYAVDYVSKLLTATETNLHDMIEVVRQNKQELSEWSRN</sequence>
<protein>
    <submittedName>
        <fullName evidence="2">Uncharacterized protein</fullName>
    </submittedName>
</protein>
<feature type="coiled-coil region" evidence="1">
    <location>
        <begin position="53"/>
        <end position="98"/>
    </location>
</feature>
<dbReference type="RefSeq" id="WP_066715035.1">
    <property type="nucleotide sequence ID" value="NZ_CP118869.1"/>
</dbReference>
<proteinExistence type="predicted"/>
<organism evidence="2 3">
    <name type="scientific">Amygdalobacter nucleatus</name>
    <dbReference type="NCBI Taxonomy" id="3029274"/>
    <lineage>
        <taxon>Bacteria</taxon>
        <taxon>Bacillati</taxon>
        <taxon>Bacillota</taxon>
        <taxon>Clostridia</taxon>
        <taxon>Eubacteriales</taxon>
        <taxon>Oscillospiraceae</taxon>
        <taxon>Amygdalobacter</taxon>
    </lineage>
</organism>
<evidence type="ECO:0000313" key="3">
    <source>
        <dbReference type="Proteomes" id="UP000070080"/>
    </source>
</evidence>
<keyword evidence="3" id="KW-1185">Reference proteome</keyword>
<accession>A0A133Y6S4</accession>